<reference evidence="11 12" key="1">
    <citation type="submission" date="2019-09" db="EMBL/GenBank/DDBJ databases">
        <title>Hydrogenophaga aromatica sp. nov., isolated from a para-xylene-degrading enrichment culture.</title>
        <authorList>
            <person name="Tancsics A."/>
            <person name="Banerjee S."/>
        </authorList>
    </citation>
    <scope>NUCLEOTIDE SEQUENCE [LARGE SCALE GENOMIC DNA]</scope>
    <source>
        <strain evidence="11 12">D2P1</strain>
    </source>
</reference>
<dbReference type="GO" id="GO:0005886">
    <property type="term" value="C:plasma membrane"/>
    <property type="evidence" value="ECO:0007669"/>
    <property type="project" value="UniProtKB-SubCell"/>
</dbReference>
<evidence type="ECO:0000256" key="7">
    <source>
        <dbReference type="ARBA" id="ARBA00023136"/>
    </source>
</evidence>
<feature type="transmembrane region" description="Helical" evidence="9">
    <location>
        <begin position="51"/>
        <end position="68"/>
    </location>
</feature>
<evidence type="ECO:0000256" key="9">
    <source>
        <dbReference type="RuleBase" id="RU369079"/>
    </source>
</evidence>
<gene>
    <name evidence="11" type="ORF">F3K02_24125</name>
</gene>
<comment type="similarity">
    <text evidence="8 9">Belongs to the TRAP transporter small permease family.</text>
</comment>
<dbReference type="Proteomes" id="UP000545507">
    <property type="component" value="Unassembled WGS sequence"/>
</dbReference>
<comment type="subcellular location">
    <subcellularLocation>
        <location evidence="1 9">Cell inner membrane</location>
        <topology evidence="1 9">Multi-pass membrane protein</topology>
    </subcellularLocation>
</comment>
<keyword evidence="7 9" id="KW-0472">Membrane</keyword>
<keyword evidence="6 9" id="KW-1133">Transmembrane helix</keyword>
<name>A0A7Y8L0F2_9BURK</name>
<comment type="subunit">
    <text evidence="9">The complex comprises the extracytoplasmic solute receptor protein and the two transmembrane proteins.</text>
</comment>
<comment type="function">
    <text evidence="9">Part of the tripartite ATP-independent periplasmic (TRAP) transport system.</text>
</comment>
<feature type="transmembrane region" description="Helical" evidence="9">
    <location>
        <begin position="131"/>
        <end position="154"/>
    </location>
</feature>
<evidence type="ECO:0000259" key="10">
    <source>
        <dbReference type="Pfam" id="PF04290"/>
    </source>
</evidence>
<evidence type="ECO:0000256" key="4">
    <source>
        <dbReference type="ARBA" id="ARBA00022519"/>
    </source>
</evidence>
<feature type="domain" description="Tripartite ATP-independent periplasmic transporters DctQ component" evidence="10">
    <location>
        <begin position="27"/>
        <end position="151"/>
    </location>
</feature>
<keyword evidence="12" id="KW-1185">Reference proteome</keyword>
<proteinExistence type="inferred from homology"/>
<keyword evidence="4 9" id="KW-0997">Cell inner membrane</keyword>
<evidence type="ECO:0000313" key="12">
    <source>
        <dbReference type="Proteomes" id="UP000545507"/>
    </source>
</evidence>
<sequence>MKSLYVAAMDRLYLACIWAAGVAIVCMSLIIPWGVFTRYVLGTGSQWPEPIAILLMMVFTFIGAAAAYRANAHIAVTMLTDVLPPPLRALCAWLVDLCMAAACAFVAWYGTSLSLGTMGQSISELPWLPVGVTYAALPLGSLFTLLFVIERRWIGPQDHRRLMRYEEPEKTDRGAALAHGESR</sequence>
<dbReference type="EMBL" id="VYGV01000026">
    <property type="protein sequence ID" value="NWF48316.1"/>
    <property type="molecule type" value="Genomic_DNA"/>
</dbReference>
<keyword evidence="3" id="KW-1003">Cell membrane</keyword>
<dbReference type="GO" id="GO:0022857">
    <property type="term" value="F:transmembrane transporter activity"/>
    <property type="evidence" value="ECO:0007669"/>
    <property type="project" value="UniProtKB-UniRule"/>
</dbReference>
<evidence type="ECO:0000256" key="2">
    <source>
        <dbReference type="ARBA" id="ARBA00022448"/>
    </source>
</evidence>
<dbReference type="Pfam" id="PF04290">
    <property type="entry name" value="DctQ"/>
    <property type="match status" value="1"/>
</dbReference>
<dbReference type="AlphaFoldDB" id="A0A7Y8L0F2"/>
<dbReference type="PANTHER" id="PTHR35011:SF11">
    <property type="entry name" value="TRAP TRANSPORTER SMALL PERMEASE PROTEIN"/>
    <property type="match status" value="1"/>
</dbReference>
<dbReference type="GO" id="GO:0015740">
    <property type="term" value="P:C4-dicarboxylate transport"/>
    <property type="evidence" value="ECO:0007669"/>
    <property type="project" value="TreeGrafter"/>
</dbReference>
<evidence type="ECO:0000256" key="3">
    <source>
        <dbReference type="ARBA" id="ARBA00022475"/>
    </source>
</evidence>
<feature type="transmembrane region" description="Helical" evidence="9">
    <location>
        <begin position="12"/>
        <end position="31"/>
    </location>
</feature>
<protein>
    <recommendedName>
        <fullName evidence="9">TRAP transporter small permease protein</fullName>
    </recommendedName>
</protein>
<dbReference type="RefSeq" id="WP_177138877.1">
    <property type="nucleotide sequence ID" value="NZ_VYGV01000026.1"/>
</dbReference>
<evidence type="ECO:0000256" key="1">
    <source>
        <dbReference type="ARBA" id="ARBA00004429"/>
    </source>
</evidence>
<keyword evidence="5 9" id="KW-0812">Transmembrane</keyword>
<evidence type="ECO:0000256" key="6">
    <source>
        <dbReference type="ARBA" id="ARBA00022989"/>
    </source>
</evidence>
<keyword evidence="2 9" id="KW-0813">Transport</keyword>
<organism evidence="11 12">
    <name type="scientific">Hydrogenophaga aromaticivorans</name>
    <dbReference type="NCBI Taxonomy" id="2610898"/>
    <lineage>
        <taxon>Bacteria</taxon>
        <taxon>Pseudomonadati</taxon>
        <taxon>Pseudomonadota</taxon>
        <taxon>Betaproteobacteria</taxon>
        <taxon>Burkholderiales</taxon>
        <taxon>Comamonadaceae</taxon>
        <taxon>Hydrogenophaga</taxon>
    </lineage>
</organism>
<evidence type="ECO:0000256" key="5">
    <source>
        <dbReference type="ARBA" id="ARBA00022692"/>
    </source>
</evidence>
<dbReference type="PANTHER" id="PTHR35011">
    <property type="entry name" value="2,3-DIKETO-L-GULONATE TRAP TRANSPORTER SMALL PERMEASE PROTEIN YIAM"/>
    <property type="match status" value="1"/>
</dbReference>
<evidence type="ECO:0000313" key="11">
    <source>
        <dbReference type="EMBL" id="NWF48316.1"/>
    </source>
</evidence>
<comment type="caution">
    <text evidence="11">The sequence shown here is derived from an EMBL/GenBank/DDBJ whole genome shotgun (WGS) entry which is preliminary data.</text>
</comment>
<dbReference type="InterPro" id="IPR055348">
    <property type="entry name" value="DctQ"/>
</dbReference>
<dbReference type="InterPro" id="IPR007387">
    <property type="entry name" value="TRAP_DctQ"/>
</dbReference>
<evidence type="ECO:0000256" key="8">
    <source>
        <dbReference type="ARBA" id="ARBA00038436"/>
    </source>
</evidence>
<feature type="transmembrane region" description="Helical" evidence="9">
    <location>
        <begin position="89"/>
        <end position="111"/>
    </location>
</feature>
<accession>A0A7Y8L0F2</accession>